<dbReference type="SUPFAM" id="SSF48452">
    <property type="entry name" value="TPR-like"/>
    <property type="match status" value="1"/>
</dbReference>
<dbReference type="Proteomes" id="UP001234989">
    <property type="component" value="Chromosome 5"/>
</dbReference>
<organism evidence="1 2">
    <name type="scientific">Solanum verrucosum</name>
    <dbReference type="NCBI Taxonomy" id="315347"/>
    <lineage>
        <taxon>Eukaryota</taxon>
        <taxon>Viridiplantae</taxon>
        <taxon>Streptophyta</taxon>
        <taxon>Embryophyta</taxon>
        <taxon>Tracheophyta</taxon>
        <taxon>Spermatophyta</taxon>
        <taxon>Magnoliopsida</taxon>
        <taxon>eudicotyledons</taxon>
        <taxon>Gunneridae</taxon>
        <taxon>Pentapetalae</taxon>
        <taxon>asterids</taxon>
        <taxon>lamiids</taxon>
        <taxon>Solanales</taxon>
        <taxon>Solanaceae</taxon>
        <taxon>Solanoideae</taxon>
        <taxon>Solaneae</taxon>
        <taxon>Solanum</taxon>
    </lineage>
</organism>
<gene>
    <name evidence="1" type="ORF">MTR67_024550</name>
</gene>
<evidence type="ECO:0000313" key="2">
    <source>
        <dbReference type="Proteomes" id="UP001234989"/>
    </source>
</evidence>
<evidence type="ECO:0000313" key="1">
    <source>
        <dbReference type="EMBL" id="WMV31165.1"/>
    </source>
</evidence>
<dbReference type="AlphaFoldDB" id="A0AAF0TYH7"/>
<dbReference type="PANTHER" id="PTHR21581">
    <property type="entry name" value="D-ALANYL-D-ALANINE CARBOXYPEPTIDASE"/>
    <property type="match status" value="1"/>
</dbReference>
<dbReference type="PANTHER" id="PTHR21581:SF6">
    <property type="entry name" value="TRAFFICKING PROTEIN PARTICLE COMPLEX SUBUNIT 12"/>
    <property type="match status" value="1"/>
</dbReference>
<accession>A0AAF0TYH7</accession>
<dbReference type="EMBL" id="CP133616">
    <property type="protein sequence ID" value="WMV31165.1"/>
    <property type="molecule type" value="Genomic_DNA"/>
</dbReference>
<reference evidence="1" key="1">
    <citation type="submission" date="2023-08" db="EMBL/GenBank/DDBJ databases">
        <title>A de novo genome assembly of Solanum verrucosum Schlechtendal, a Mexican diploid species geographically isolated from the other diploid A-genome species in potato relatives.</title>
        <authorList>
            <person name="Hosaka K."/>
        </authorList>
    </citation>
    <scope>NUCLEOTIDE SEQUENCE</scope>
    <source>
        <tissue evidence="1">Young leaves</tissue>
    </source>
</reference>
<keyword evidence="2" id="KW-1185">Reference proteome</keyword>
<dbReference type="InterPro" id="IPR011990">
    <property type="entry name" value="TPR-like_helical_dom_sf"/>
</dbReference>
<sequence length="429" mass="48194">MVWYTRGGEEPLYAGGNEEFFGLLVGEGGKKNGEDQFSSPTKTPPRIQLLSAMDTAGLPDPNPSQPDTTTAAAVDTTTAIDDPLNNPYTSLNAICHELSDLQDLATRGAWKSILDKVGHARSLNLLTKPHEHLTYLTFNVLALTKLRRPVDANQELETLLDGEDFNTPQFHYQNYPNHYPNMKGNFVPFALRWLHAYLPYSLAQRMKSLDRLYTLIDFIRSKKLKVSTNPSKDLWKRREILVLNTIISHHLSQKDFKLCLGLLNELIGICGDDDPNVLSKLGYVKMQYGDVEGAKKAFSAVEGMIGSESEVGLRNLVSRSKALMYIVDKDYVSAVREYEECIERDGMDMVAMNNKALCLMYSRDLSDAIKVLENALERVPTVALNESLVVNLCSMYELAYVNHADIKRTLNNWIARVAPDDFDSSCTRT</sequence>
<evidence type="ECO:0008006" key="3">
    <source>
        <dbReference type="Google" id="ProtNLM"/>
    </source>
</evidence>
<protein>
    <recommendedName>
        <fullName evidence="3">Trafficking protein particle complex subunit 12</fullName>
    </recommendedName>
</protein>
<name>A0AAF0TYH7_SOLVR</name>
<dbReference type="Gene3D" id="1.25.40.10">
    <property type="entry name" value="Tetratricopeptide repeat domain"/>
    <property type="match status" value="1"/>
</dbReference>
<proteinExistence type="predicted"/>